<feature type="transmembrane region" description="Helical" evidence="1">
    <location>
        <begin position="226"/>
        <end position="244"/>
    </location>
</feature>
<name>A0ABV9Z2C1_9HYPH</name>
<dbReference type="EMBL" id="JBHSJF010000006">
    <property type="protein sequence ID" value="MFC5069135.1"/>
    <property type="molecule type" value="Genomic_DNA"/>
</dbReference>
<feature type="transmembrane region" description="Helical" evidence="1">
    <location>
        <begin position="279"/>
        <end position="303"/>
    </location>
</feature>
<keyword evidence="3" id="KW-1185">Reference proteome</keyword>
<dbReference type="Proteomes" id="UP001595796">
    <property type="component" value="Unassembled WGS sequence"/>
</dbReference>
<sequence length="324" mass="33943">MMIVFLVGLASGIASATLSLALASGSTLSVLLFIFAPLPIFIASLGWQHQAGLIGVMIAASVLFGLGDFDTARAYVLSVGAPSWWLAYLALLGRSRDEGNPEAGMDWYPVGRLIIWAALLGAGLVLVTIPLVAGSLDEYRAAIRTTFETFLRVETGTPAGQPVTLPGGGDPTRITELAVLALPPLAAALWSTVSLVNLWVAGRVVRTSGRLARPWPNISEFQLPRFSLLIMLGATAASILPGIAGFTAGILSTSFAIPFAMLGLALIHAGTRGTTGRGLIIGAAYVLLAVQAWTVIILTFIGIAEHVFSIRDRIAISRASNPKS</sequence>
<evidence type="ECO:0000313" key="3">
    <source>
        <dbReference type="Proteomes" id="UP001595796"/>
    </source>
</evidence>
<accession>A0ABV9Z2C1</accession>
<feature type="transmembrane region" description="Helical" evidence="1">
    <location>
        <begin position="113"/>
        <end position="133"/>
    </location>
</feature>
<dbReference type="Pfam" id="PF09991">
    <property type="entry name" value="DUF2232"/>
    <property type="match status" value="1"/>
</dbReference>
<comment type="caution">
    <text evidence="2">The sequence shown here is derived from an EMBL/GenBank/DDBJ whole genome shotgun (WGS) entry which is preliminary data.</text>
</comment>
<gene>
    <name evidence="2" type="ORF">ACFPFW_14045</name>
</gene>
<feature type="transmembrane region" description="Helical" evidence="1">
    <location>
        <begin position="250"/>
        <end position="267"/>
    </location>
</feature>
<protein>
    <submittedName>
        <fullName evidence="2">DUF2232 domain-containing protein</fullName>
    </submittedName>
</protein>
<feature type="transmembrane region" description="Helical" evidence="1">
    <location>
        <begin position="185"/>
        <end position="205"/>
    </location>
</feature>
<dbReference type="InterPro" id="IPR018710">
    <property type="entry name" value="DUF2232"/>
</dbReference>
<dbReference type="RefSeq" id="WP_114957736.1">
    <property type="nucleotide sequence ID" value="NZ_JBHSJF010000006.1"/>
</dbReference>
<feature type="transmembrane region" description="Helical" evidence="1">
    <location>
        <begin position="75"/>
        <end position="92"/>
    </location>
</feature>
<evidence type="ECO:0000256" key="1">
    <source>
        <dbReference type="SAM" id="Phobius"/>
    </source>
</evidence>
<proteinExistence type="predicted"/>
<keyword evidence="1" id="KW-0812">Transmembrane</keyword>
<keyword evidence="1" id="KW-0472">Membrane</keyword>
<reference evidence="3" key="1">
    <citation type="journal article" date="2019" name="Int. J. Syst. Evol. Microbiol.">
        <title>The Global Catalogue of Microorganisms (GCM) 10K type strain sequencing project: providing services to taxonomists for standard genome sequencing and annotation.</title>
        <authorList>
            <consortium name="The Broad Institute Genomics Platform"/>
            <consortium name="The Broad Institute Genome Sequencing Center for Infectious Disease"/>
            <person name="Wu L."/>
            <person name="Ma J."/>
        </authorList>
    </citation>
    <scope>NUCLEOTIDE SEQUENCE [LARGE SCALE GENOMIC DNA]</scope>
    <source>
        <strain evidence="3">CGMCC 1.16444</strain>
    </source>
</reference>
<evidence type="ECO:0000313" key="2">
    <source>
        <dbReference type="EMBL" id="MFC5069135.1"/>
    </source>
</evidence>
<keyword evidence="1" id="KW-1133">Transmembrane helix</keyword>
<feature type="transmembrane region" description="Helical" evidence="1">
    <location>
        <begin position="52"/>
        <end position="69"/>
    </location>
</feature>
<organism evidence="2 3">
    <name type="scientific">Flaviflagellibacter deserti</name>
    <dbReference type="NCBI Taxonomy" id="2267266"/>
    <lineage>
        <taxon>Bacteria</taxon>
        <taxon>Pseudomonadati</taxon>
        <taxon>Pseudomonadota</taxon>
        <taxon>Alphaproteobacteria</taxon>
        <taxon>Hyphomicrobiales</taxon>
        <taxon>Flaviflagellibacter</taxon>
    </lineage>
</organism>